<reference evidence="2 3" key="1">
    <citation type="submission" date="2011-05" db="EMBL/GenBank/DDBJ databases">
        <title>Complete sequence of chromosome 1 of Sphingobium chlorophenolicum L-1.</title>
        <authorList>
            <consortium name="US DOE Joint Genome Institute"/>
            <person name="Lucas S."/>
            <person name="Han J."/>
            <person name="Lapidus A."/>
            <person name="Cheng J.-F."/>
            <person name="Goodwin L."/>
            <person name="Pitluck S."/>
            <person name="Peters L."/>
            <person name="Daligault H."/>
            <person name="Han C."/>
            <person name="Tapia R."/>
            <person name="Land M."/>
            <person name="Hauser L."/>
            <person name="Kyrpides N."/>
            <person name="Ivanova N."/>
            <person name="Pagani I."/>
            <person name="Turner P."/>
            <person name="Copley S."/>
            <person name="Woyke T."/>
        </authorList>
    </citation>
    <scope>NUCLEOTIDE SEQUENCE [LARGE SCALE GENOMIC DNA]</scope>
    <source>
        <strain evidence="2 3">L-1</strain>
    </source>
</reference>
<dbReference type="Proteomes" id="UP000007150">
    <property type="component" value="Chromosome 1"/>
</dbReference>
<dbReference type="InterPro" id="IPR011059">
    <property type="entry name" value="Metal-dep_hydrolase_composite"/>
</dbReference>
<sequence>MLYDIVIRGGTVIDGTGEKRYVADIALAEGRIAKIGDIAKQGAREIDANGLIVAPGVVDLHAHYDAQLHWDPYCTASGWHGTTSVMIGNCGFGFAPVRPGDSDRYMLMMENTEQVPYDAMKRTMPWTWETFAEWLDHLRQLPKGLNIATYLPMNALLSYVIGADQSKKRPATEAERTEMRRILNEAMDAGACGFSFSFMGAEGNSHVDYDQSPMPTDVMDPQEAYILADVLRERGDGIIQVIVEFPGAPVRRRDVIEELARRSGRPVLHNITVAGVDREQHLEVLRWLDAANAKGLDIWSQGAAGRKPHEILPLDYNNWDSQPIFREISAVHSREGKIELIQSDDYRARFTQTYRPGLLASRSLEHWILVQAGDATRFEPFEGRYLPEIAEQLGISVAEVFLDLLSESRFECMFSNPVTGLDDGVSVAELFRHPRVLTGISDGGAHSKHGNSGFWSTDLLVLLTRDTGQMSLEEIHALLSARNARVAGFVDRGTLQEGSWADVMIYDWEKLDFEPKFAYEKVYDLPGGDWRKVKRPVGIRYVLVNGEIIMEDGAKTGATPGLVLTSEPEVSSLASREAAE</sequence>
<evidence type="ECO:0000313" key="2">
    <source>
        <dbReference type="EMBL" id="AEG49816.1"/>
    </source>
</evidence>
<dbReference type="HOGENOM" id="CLU_016107_2_1_5"/>
<evidence type="ECO:0000313" key="3">
    <source>
        <dbReference type="Proteomes" id="UP000007150"/>
    </source>
</evidence>
<dbReference type="Gene3D" id="3.20.20.140">
    <property type="entry name" value="Metal-dependent hydrolases"/>
    <property type="match status" value="2"/>
</dbReference>
<name>F6EWC2_SPHCR</name>
<protein>
    <submittedName>
        <fullName evidence="2">D-aminoacylase domain protein</fullName>
    </submittedName>
</protein>
<dbReference type="SUPFAM" id="SSF51556">
    <property type="entry name" value="Metallo-dependent hydrolases"/>
    <property type="match status" value="1"/>
</dbReference>
<dbReference type="InterPro" id="IPR032466">
    <property type="entry name" value="Metal_Hydrolase"/>
</dbReference>
<dbReference type="AlphaFoldDB" id="F6EWC2"/>
<gene>
    <name evidence="2" type="ORF">Sphch_2149</name>
</gene>
<feature type="domain" description="Amidohydrolase 3" evidence="1">
    <location>
        <begin position="44"/>
        <end position="549"/>
    </location>
</feature>
<dbReference type="GO" id="GO:0016812">
    <property type="term" value="F:hydrolase activity, acting on carbon-nitrogen (but not peptide) bonds, in cyclic amides"/>
    <property type="evidence" value="ECO:0007669"/>
    <property type="project" value="TreeGrafter"/>
</dbReference>
<evidence type="ECO:0000259" key="1">
    <source>
        <dbReference type="Pfam" id="PF07969"/>
    </source>
</evidence>
<dbReference type="EMBL" id="CP002798">
    <property type="protein sequence ID" value="AEG49816.1"/>
    <property type="molecule type" value="Genomic_DNA"/>
</dbReference>
<dbReference type="PANTHER" id="PTHR11647:SF1">
    <property type="entry name" value="COLLAPSIN RESPONSE MEDIATOR PROTEIN"/>
    <property type="match status" value="1"/>
</dbReference>
<dbReference type="RefSeq" id="WP_013848060.1">
    <property type="nucleotide sequence ID" value="NC_015593.1"/>
</dbReference>
<dbReference type="InterPro" id="IPR050378">
    <property type="entry name" value="Metallo-dep_Hydrolases_sf"/>
</dbReference>
<organism evidence="2 3">
    <name type="scientific">Sphingobium chlorophenolicum L-1</name>
    <dbReference type="NCBI Taxonomy" id="690566"/>
    <lineage>
        <taxon>Bacteria</taxon>
        <taxon>Pseudomonadati</taxon>
        <taxon>Pseudomonadota</taxon>
        <taxon>Alphaproteobacteria</taxon>
        <taxon>Sphingomonadales</taxon>
        <taxon>Sphingomonadaceae</taxon>
        <taxon>Sphingobium</taxon>
    </lineage>
</organism>
<keyword evidence="3" id="KW-1185">Reference proteome</keyword>
<dbReference type="Pfam" id="PF07969">
    <property type="entry name" value="Amidohydro_3"/>
    <property type="match status" value="1"/>
</dbReference>
<dbReference type="Gene3D" id="2.30.40.10">
    <property type="entry name" value="Urease, subunit C, domain 1"/>
    <property type="match status" value="2"/>
</dbReference>
<accession>F6EWC2</accession>
<dbReference type="SUPFAM" id="SSF51338">
    <property type="entry name" value="Composite domain of metallo-dependent hydrolases"/>
    <property type="match status" value="1"/>
</dbReference>
<dbReference type="PANTHER" id="PTHR11647">
    <property type="entry name" value="HYDRANTOINASE/DIHYDROPYRIMIDINASE FAMILY MEMBER"/>
    <property type="match status" value="1"/>
</dbReference>
<dbReference type="GO" id="GO:0005829">
    <property type="term" value="C:cytosol"/>
    <property type="evidence" value="ECO:0007669"/>
    <property type="project" value="TreeGrafter"/>
</dbReference>
<dbReference type="InterPro" id="IPR013108">
    <property type="entry name" value="Amidohydro_3"/>
</dbReference>
<dbReference type="KEGG" id="sch:Sphch_2149"/>
<dbReference type="STRING" id="690566.Sphch_2149"/>
<proteinExistence type="predicted"/>